<proteinExistence type="inferred from homology"/>
<dbReference type="SUPFAM" id="SSF50692">
    <property type="entry name" value="ADC-like"/>
    <property type="match status" value="1"/>
</dbReference>
<dbReference type="Proteomes" id="UP000623467">
    <property type="component" value="Unassembled WGS sequence"/>
</dbReference>
<dbReference type="InterPro" id="IPR009010">
    <property type="entry name" value="Asp_de-COase-like_dom_sf"/>
</dbReference>
<dbReference type="Gene3D" id="3.10.330.10">
    <property type="match status" value="1"/>
</dbReference>
<dbReference type="FunFam" id="3.40.50.300:FF:000012">
    <property type="entry name" value="Transitional endoplasmic reticulum ATPase"/>
    <property type="match status" value="1"/>
</dbReference>
<evidence type="ECO:0000259" key="6">
    <source>
        <dbReference type="SMART" id="SM00382"/>
    </source>
</evidence>
<dbReference type="FunFam" id="1.10.8.60:FF:000079">
    <property type="entry name" value="Cell division cycle protein 48 homologue"/>
    <property type="match status" value="1"/>
</dbReference>
<organism evidence="7 8">
    <name type="scientific">Mycena sanguinolenta</name>
    <dbReference type="NCBI Taxonomy" id="230812"/>
    <lineage>
        <taxon>Eukaryota</taxon>
        <taxon>Fungi</taxon>
        <taxon>Dikarya</taxon>
        <taxon>Basidiomycota</taxon>
        <taxon>Agaricomycotina</taxon>
        <taxon>Agaricomycetes</taxon>
        <taxon>Agaricomycetidae</taxon>
        <taxon>Agaricales</taxon>
        <taxon>Marasmiineae</taxon>
        <taxon>Mycenaceae</taxon>
        <taxon>Mycena</taxon>
    </lineage>
</organism>
<evidence type="ECO:0000256" key="1">
    <source>
        <dbReference type="ARBA" id="ARBA00006914"/>
    </source>
</evidence>
<evidence type="ECO:0000313" key="7">
    <source>
        <dbReference type="EMBL" id="KAF7374732.1"/>
    </source>
</evidence>
<comment type="similarity">
    <text evidence="1 4">Belongs to the AAA ATPase family.</text>
</comment>
<comment type="caution">
    <text evidence="7">The sequence shown here is derived from an EMBL/GenBank/DDBJ whole genome shotgun (WGS) entry which is preliminary data.</text>
</comment>
<evidence type="ECO:0000256" key="5">
    <source>
        <dbReference type="SAM" id="MobiDB-lite"/>
    </source>
</evidence>
<dbReference type="OrthoDB" id="27435at2759"/>
<dbReference type="EMBL" id="JACAZH010000002">
    <property type="protein sequence ID" value="KAF7374732.1"/>
    <property type="molecule type" value="Genomic_DNA"/>
</dbReference>
<gene>
    <name evidence="7" type="ORF">MSAN_00358600</name>
</gene>
<dbReference type="PANTHER" id="PTHR23077">
    <property type="entry name" value="AAA-FAMILY ATPASE"/>
    <property type="match status" value="1"/>
</dbReference>
<dbReference type="Pfam" id="PF17862">
    <property type="entry name" value="AAA_lid_3"/>
    <property type="match status" value="1"/>
</dbReference>
<evidence type="ECO:0000256" key="4">
    <source>
        <dbReference type="RuleBase" id="RU003651"/>
    </source>
</evidence>
<keyword evidence="8" id="KW-1185">Reference proteome</keyword>
<keyword evidence="2 4" id="KW-0547">Nucleotide-binding</keyword>
<dbReference type="InterPro" id="IPR003960">
    <property type="entry name" value="ATPase_AAA_CS"/>
</dbReference>
<feature type="domain" description="AAA+ ATPase" evidence="6">
    <location>
        <begin position="215"/>
        <end position="352"/>
    </location>
</feature>
<protein>
    <submittedName>
        <fullName evidence="7">Putative CDC48-Microsomal protein of CDC48/PAS1/SEC18 family of ATPases</fullName>
    </submittedName>
</protein>
<evidence type="ECO:0000256" key="3">
    <source>
        <dbReference type="ARBA" id="ARBA00022840"/>
    </source>
</evidence>
<dbReference type="InterPro" id="IPR050168">
    <property type="entry name" value="AAA_ATPase_domain"/>
</dbReference>
<reference evidence="7" key="1">
    <citation type="submission" date="2020-05" db="EMBL/GenBank/DDBJ databases">
        <title>Mycena genomes resolve the evolution of fungal bioluminescence.</title>
        <authorList>
            <person name="Tsai I.J."/>
        </authorList>
    </citation>
    <scope>NUCLEOTIDE SEQUENCE</scope>
    <source>
        <strain evidence="7">160909Yilan</strain>
    </source>
</reference>
<dbReference type="InterPro" id="IPR003959">
    <property type="entry name" value="ATPase_AAA_core"/>
</dbReference>
<dbReference type="Gene3D" id="3.40.50.300">
    <property type="entry name" value="P-loop containing nucleotide triphosphate hydrolases"/>
    <property type="match status" value="1"/>
</dbReference>
<dbReference type="PANTHER" id="PTHR23077:SF171">
    <property type="entry name" value="NUCLEAR VALOSIN-CONTAINING PROTEIN-LIKE"/>
    <property type="match status" value="1"/>
</dbReference>
<dbReference type="PROSITE" id="PS00674">
    <property type="entry name" value="AAA"/>
    <property type="match status" value="1"/>
</dbReference>
<dbReference type="SMART" id="SM00382">
    <property type="entry name" value="AAA"/>
    <property type="match status" value="1"/>
</dbReference>
<dbReference type="InterPro" id="IPR041569">
    <property type="entry name" value="AAA_lid_3"/>
</dbReference>
<dbReference type="GO" id="GO:0005524">
    <property type="term" value="F:ATP binding"/>
    <property type="evidence" value="ECO:0007669"/>
    <property type="project" value="UniProtKB-KW"/>
</dbReference>
<dbReference type="InterPro" id="IPR003593">
    <property type="entry name" value="AAA+_ATPase"/>
</dbReference>
<dbReference type="SUPFAM" id="SSF52540">
    <property type="entry name" value="P-loop containing nucleoside triphosphate hydrolases"/>
    <property type="match status" value="1"/>
</dbReference>
<dbReference type="Pfam" id="PF00004">
    <property type="entry name" value="AAA"/>
    <property type="match status" value="1"/>
</dbReference>
<accession>A0A8H6ZBT2</accession>
<name>A0A8H6ZBT2_9AGAR</name>
<keyword evidence="3 4" id="KW-0067">ATP-binding</keyword>
<feature type="region of interest" description="Disordered" evidence="5">
    <location>
        <begin position="442"/>
        <end position="461"/>
    </location>
</feature>
<dbReference type="AlphaFoldDB" id="A0A8H6ZBT2"/>
<dbReference type="Gene3D" id="2.40.40.20">
    <property type="match status" value="1"/>
</dbReference>
<dbReference type="GO" id="GO:0016887">
    <property type="term" value="F:ATP hydrolysis activity"/>
    <property type="evidence" value="ECO:0007669"/>
    <property type="project" value="InterPro"/>
</dbReference>
<dbReference type="Gene3D" id="1.10.8.60">
    <property type="match status" value="1"/>
</dbReference>
<evidence type="ECO:0000313" key="8">
    <source>
        <dbReference type="Proteomes" id="UP000623467"/>
    </source>
</evidence>
<sequence>MTNPSGAAPRPGPDDSDPFSDPINRACSLFVLAYRLDLFPGQIRFWSMRQRGMTTLGKKRRDTILVCNSSDNVEDGHIQVNKVARNNLRVKLGGLVGVHPCPDIPFGKRVHILPFDDSTASLSANINIFNVYLQPYFLNGIPIHINLLRGLLFTIHSIPTRGTPVKRKDEEASKFAADVGYEDIGGCRNQMAQIREVVDLPIRHPQLFKSIGINAPRGILMLAPPGTGKTLMARAVSNETGAFFFLINGPEIMSKMAGESEANLRKAFEEAEKNAPAIIFIDEIDSIAPKREKTDGEVERRVVSQLLALMDGMTARSANIVVMAATNRPNIVDPALRRFGRFDREVDFTIPDTAGRLEILRIHTKNIALAEDVDLEQIAAATDRYVGSDIASLCSEAAMQQIRERMHLIDLDGETIDAEVLGSLRVTMDNFRFVLGTSKPSALRDSPGRGGLKSEISLTSH</sequence>
<evidence type="ECO:0000256" key="2">
    <source>
        <dbReference type="ARBA" id="ARBA00022741"/>
    </source>
</evidence>
<dbReference type="InterPro" id="IPR027417">
    <property type="entry name" value="P-loop_NTPase"/>
</dbReference>